<dbReference type="GO" id="GO:0050482">
    <property type="term" value="P:arachidonate secretion"/>
    <property type="evidence" value="ECO:0007669"/>
    <property type="project" value="InterPro"/>
</dbReference>
<dbReference type="InterPro" id="IPR036444">
    <property type="entry name" value="PLipase_A2_dom_sf"/>
</dbReference>
<evidence type="ECO:0000256" key="2">
    <source>
        <dbReference type="ARBA" id="ARBA00022525"/>
    </source>
</evidence>
<dbReference type="SUPFAM" id="SSF48619">
    <property type="entry name" value="Phospholipase A2, PLA2"/>
    <property type="match status" value="1"/>
</dbReference>
<dbReference type="Proteomes" id="UP000037109">
    <property type="component" value="Unassembled WGS sequence"/>
</dbReference>
<keyword evidence="4" id="KW-1185">Reference proteome</keyword>
<reference evidence="4" key="1">
    <citation type="submission" date="2015-07" db="EMBL/GenBank/DDBJ databases">
        <title>Fjat-10036 dsm4.</title>
        <authorList>
            <person name="Liu B."/>
            <person name="Wang J."/>
            <person name="Zhu Y."/>
            <person name="Liu G."/>
            <person name="Chen Q."/>
            <person name="Chen Z."/>
            <person name="Lan J."/>
            <person name="Che J."/>
            <person name="Ge C."/>
            <person name="Shi H."/>
            <person name="Pan Z."/>
            <person name="Liu X."/>
        </authorList>
    </citation>
    <scope>NUCLEOTIDE SEQUENCE [LARGE SCALE GENOMIC DNA]</scope>
    <source>
        <strain evidence="4">DSM 4</strain>
    </source>
</reference>
<dbReference type="STRING" id="1459.AF332_16080"/>
<evidence type="ECO:0000313" key="3">
    <source>
        <dbReference type="EMBL" id="KON88173.1"/>
    </source>
</evidence>
<dbReference type="EMBL" id="LGUF01000007">
    <property type="protein sequence ID" value="KON88173.1"/>
    <property type="molecule type" value="Genomic_DNA"/>
</dbReference>
<dbReference type="GO" id="GO:0005576">
    <property type="term" value="C:extracellular region"/>
    <property type="evidence" value="ECO:0007669"/>
    <property type="project" value="UniProtKB-SubCell"/>
</dbReference>
<gene>
    <name evidence="3" type="ORF">AF332_16080</name>
</gene>
<organism evidence="3 4">
    <name type="scientific">Sporosarcina globispora</name>
    <name type="common">Bacillus globisporus</name>
    <dbReference type="NCBI Taxonomy" id="1459"/>
    <lineage>
        <taxon>Bacteria</taxon>
        <taxon>Bacillati</taxon>
        <taxon>Bacillota</taxon>
        <taxon>Bacilli</taxon>
        <taxon>Bacillales</taxon>
        <taxon>Caryophanaceae</taxon>
        <taxon>Sporosarcina</taxon>
    </lineage>
</organism>
<dbReference type="InterPro" id="IPR033113">
    <property type="entry name" value="PLA2_histidine"/>
</dbReference>
<accession>A0A0M0GEI2</accession>
<dbReference type="Gene3D" id="1.20.90.10">
    <property type="entry name" value="Phospholipase A2 domain"/>
    <property type="match status" value="1"/>
</dbReference>
<proteinExistence type="predicted"/>
<evidence type="ECO:0000256" key="1">
    <source>
        <dbReference type="ARBA" id="ARBA00004613"/>
    </source>
</evidence>
<dbReference type="PROSITE" id="PS00118">
    <property type="entry name" value="PA2_HIS"/>
    <property type="match status" value="1"/>
</dbReference>
<dbReference type="AlphaFoldDB" id="A0A0M0GEI2"/>
<dbReference type="GO" id="GO:0006644">
    <property type="term" value="P:phospholipid metabolic process"/>
    <property type="evidence" value="ECO:0007669"/>
    <property type="project" value="InterPro"/>
</dbReference>
<keyword evidence="2" id="KW-0964">Secreted</keyword>
<name>A0A0M0GEI2_SPOGL</name>
<evidence type="ECO:0000313" key="4">
    <source>
        <dbReference type="Proteomes" id="UP000037109"/>
    </source>
</evidence>
<sequence length="97" mass="11214">MNRRKQTPCLFPGYRWCGPGCSGPDAPINGVDACCKAHDKCWASGRSKCSCDQEFLRCLKPKTNRYGEEGTIATIIYIYMKIQTDFTCCRFRRRRLY</sequence>
<dbReference type="GO" id="GO:0004623">
    <property type="term" value="F:phospholipase A2 activity"/>
    <property type="evidence" value="ECO:0007669"/>
    <property type="project" value="InterPro"/>
</dbReference>
<dbReference type="RefSeq" id="WP_053435545.1">
    <property type="nucleotide sequence ID" value="NZ_LGUF01000007.1"/>
</dbReference>
<dbReference type="PATRIC" id="fig|1459.3.peg.3506"/>
<comment type="caution">
    <text evidence="3">The sequence shown here is derived from an EMBL/GenBank/DDBJ whole genome shotgun (WGS) entry which is preliminary data.</text>
</comment>
<comment type="subcellular location">
    <subcellularLocation>
        <location evidence="1">Secreted</location>
    </subcellularLocation>
</comment>
<dbReference type="OrthoDB" id="5125543at2"/>
<protein>
    <submittedName>
        <fullName evidence="3">Phospholipase A2 family enzyme</fullName>
    </submittedName>
</protein>